<proteinExistence type="predicted"/>
<dbReference type="STRING" id="1518501.CQ10_29285"/>
<gene>
    <name evidence="1" type="ORF">CP49_12215</name>
</gene>
<dbReference type="Proteomes" id="UP000051913">
    <property type="component" value="Unassembled WGS sequence"/>
</dbReference>
<sequence>MISLSDDEMSAVIDAARPIPSRDRSDFVREVVAELAKYPEIGPGIIGRVVAKIQRAHLNPPSLRVEPRLRW</sequence>
<protein>
    <submittedName>
        <fullName evidence="1">Uncharacterized protein</fullName>
    </submittedName>
</protein>
<dbReference type="EMBL" id="LLXX01000050">
    <property type="protein sequence ID" value="KRR10542.1"/>
    <property type="molecule type" value="Genomic_DNA"/>
</dbReference>
<evidence type="ECO:0000313" key="2">
    <source>
        <dbReference type="Proteomes" id="UP000051913"/>
    </source>
</evidence>
<dbReference type="AlphaFoldDB" id="A0A0R3LTS5"/>
<keyword evidence="2" id="KW-1185">Reference proteome</keyword>
<organism evidence="1 2">
    <name type="scientific">Bradyrhizobium valentinum</name>
    <dbReference type="NCBI Taxonomy" id="1518501"/>
    <lineage>
        <taxon>Bacteria</taxon>
        <taxon>Pseudomonadati</taxon>
        <taxon>Pseudomonadota</taxon>
        <taxon>Alphaproteobacteria</taxon>
        <taxon>Hyphomicrobiales</taxon>
        <taxon>Nitrobacteraceae</taxon>
        <taxon>Bradyrhizobium</taxon>
    </lineage>
</organism>
<dbReference type="OrthoDB" id="8256133at2"/>
<reference evidence="1 2" key="1">
    <citation type="submission" date="2014-03" db="EMBL/GenBank/DDBJ databases">
        <title>Bradyrhizobium valentinum sp. nov., isolated from effective nodules of Lupinus mariae-josephae, a lupine endemic of basic-lime soils in Eastern Spain.</title>
        <authorList>
            <person name="Duran D."/>
            <person name="Rey L."/>
            <person name="Navarro A."/>
            <person name="Busquets A."/>
            <person name="Imperial J."/>
            <person name="Ruiz-Argueso T."/>
        </authorList>
    </citation>
    <scope>NUCLEOTIDE SEQUENCE [LARGE SCALE GENOMIC DNA]</scope>
    <source>
        <strain evidence="1 2">LmjM3</strain>
    </source>
</reference>
<comment type="caution">
    <text evidence="1">The sequence shown here is derived from an EMBL/GenBank/DDBJ whole genome shotgun (WGS) entry which is preliminary data.</text>
</comment>
<accession>A0A0R3LTS5</accession>
<evidence type="ECO:0000313" key="1">
    <source>
        <dbReference type="EMBL" id="KRR10542.1"/>
    </source>
</evidence>
<name>A0A0R3LTS5_9BRAD</name>
<dbReference type="RefSeq" id="WP_057849885.1">
    <property type="nucleotide sequence ID" value="NZ_LLXX01000050.1"/>
</dbReference>